<dbReference type="Gene3D" id="3.40.525.10">
    <property type="entry name" value="CRAL-TRIO lipid binding domain"/>
    <property type="match status" value="1"/>
</dbReference>
<dbReference type="RefSeq" id="XP_031864929.1">
    <property type="nucleotide sequence ID" value="XM_032018905.1"/>
</dbReference>
<dbReference type="EMBL" id="NPIC01000015">
    <property type="protein sequence ID" value="RDL30404.1"/>
    <property type="molecule type" value="Genomic_DNA"/>
</dbReference>
<dbReference type="PANTHER" id="PTHR45657">
    <property type="entry name" value="CRAL-TRIO DOMAIN-CONTAINING PROTEIN YKL091C-RELATED"/>
    <property type="match status" value="1"/>
</dbReference>
<dbReference type="InterPro" id="IPR011074">
    <property type="entry name" value="CRAL/TRIO_N_dom"/>
</dbReference>
<dbReference type="Gene3D" id="1.10.8.20">
    <property type="entry name" value="N-terminal domain of phosphatidylinositol transfer protein sec14p"/>
    <property type="match status" value="1"/>
</dbReference>
<protein>
    <recommendedName>
        <fullName evidence="2">CRAL-TRIO domain-containing protein</fullName>
    </recommendedName>
</protein>
<dbReference type="Pfam" id="PF03765">
    <property type="entry name" value="CRAL_TRIO_N"/>
    <property type="match status" value="1"/>
</dbReference>
<feature type="domain" description="CRAL-TRIO" evidence="2">
    <location>
        <begin position="106"/>
        <end position="299"/>
    </location>
</feature>
<dbReference type="Pfam" id="PF00650">
    <property type="entry name" value="CRAL_TRIO"/>
    <property type="match status" value="1"/>
</dbReference>
<dbReference type="SUPFAM" id="SSF46938">
    <property type="entry name" value="CRAL/TRIO N-terminal domain"/>
    <property type="match status" value="1"/>
</dbReference>
<dbReference type="SMART" id="SM00516">
    <property type="entry name" value="SEC14"/>
    <property type="match status" value="1"/>
</dbReference>
<dbReference type="PROSITE" id="PS50191">
    <property type="entry name" value="CRAL_TRIO"/>
    <property type="match status" value="1"/>
</dbReference>
<dbReference type="SMART" id="SM01100">
    <property type="entry name" value="CRAL_TRIO_N"/>
    <property type="match status" value="1"/>
</dbReference>
<comment type="caution">
    <text evidence="3">The sequence shown here is derived from an EMBL/GenBank/DDBJ whole genome shotgun (WGS) entry which is preliminary data.</text>
</comment>
<dbReference type="AlphaFoldDB" id="A0A370T9R2"/>
<name>A0A370T9R2_9HELO</name>
<dbReference type="PANTHER" id="PTHR45657:SF3">
    <property type="entry name" value="TRANSPORTER, PUTATIVE (AFU_ORTHOLOGUE AFUA_5G09260)-RELATED"/>
    <property type="match status" value="1"/>
</dbReference>
<gene>
    <name evidence="3" type="ORF">BP5553_10282</name>
</gene>
<dbReference type="Proteomes" id="UP000254866">
    <property type="component" value="Unassembled WGS sequence"/>
</dbReference>
<evidence type="ECO:0000259" key="2">
    <source>
        <dbReference type="PROSITE" id="PS50191"/>
    </source>
</evidence>
<proteinExistence type="predicted"/>
<evidence type="ECO:0000256" key="1">
    <source>
        <dbReference type="SAM" id="MobiDB-lite"/>
    </source>
</evidence>
<dbReference type="InterPro" id="IPR051026">
    <property type="entry name" value="PI/PC_transfer"/>
</dbReference>
<dbReference type="SUPFAM" id="SSF52087">
    <property type="entry name" value="CRAL/TRIO domain"/>
    <property type="match status" value="1"/>
</dbReference>
<dbReference type="OrthoDB" id="30289at2759"/>
<feature type="compositionally biased region" description="Basic and acidic residues" evidence="1">
    <location>
        <begin position="372"/>
        <end position="388"/>
    </location>
</feature>
<dbReference type="InterPro" id="IPR001251">
    <property type="entry name" value="CRAL-TRIO_dom"/>
</dbReference>
<dbReference type="STRING" id="2656787.A0A370T9R2"/>
<keyword evidence="4" id="KW-1185">Reference proteome</keyword>
<evidence type="ECO:0000313" key="4">
    <source>
        <dbReference type="Proteomes" id="UP000254866"/>
    </source>
</evidence>
<dbReference type="GeneID" id="43603131"/>
<organism evidence="3 4">
    <name type="scientific">Venustampulla echinocandica</name>
    <dbReference type="NCBI Taxonomy" id="2656787"/>
    <lineage>
        <taxon>Eukaryota</taxon>
        <taxon>Fungi</taxon>
        <taxon>Dikarya</taxon>
        <taxon>Ascomycota</taxon>
        <taxon>Pezizomycotina</taxon>
        <taxon>Leotiomycetes</taxon>
        <taxon>Helotiales</taxon>
        <taxon>Pleuroascaceae</taxon>
        <taxon>Venustampulla</taxon>
    </lineage>
</organism>
<sequence>MSTAGPAHRVQSAVVEYGYPQGHLGHLTADEEAAFTNFKALCAEKGYYKPGDSEGDPGTHDDATLLRFLRARRFVVGDAFTQFEDTENWRKANQLDQLYETIDLEHYEETRRLYPQWTGRRDRRGIPVYVFEVMHLNSKTMAAYEKSAVKTHTKAQTDGKTSPKLLRLFALYENLIRFVMPLCTALTDRDHPRTPITQSNNIVDISGVGLKQFWNLRGHMQDASTLATAHYPETLDRIFIIGAPAFFPTVWNWIKKWFDPITTSKIFILSSHDMKETLEAFIDPANIPKKYGGQLEFVFGDMPKLDPAIKDVVKWQGDRDNFPGGPLYWCEKDKEGKEIQLMAAGSTEDGTVLRHEEICTITKTFPETAQEMSEKQNGHLSPPEKGEQDLTAAATGTDGIPAAASESQTQDEPERDNVGEAVDLSTKPMPETFVSSSEGLPTLKNLKLDEDSKTSPNGDVKSGEAK</sequence>
<dbReference type="CDD" id="cd00170">
    <property type="entry name" value="SEC14"/>
    <property type="match status" value="1"/>
</dbReference>
<feature type="region of interest" description="Disordered" evidence="1">
    <location>
        <begin position="369"/>
        <end position="466"/>
    </location>
</feature>
<reference evidence="3 4" key="1">
    <citation type="journal article" date="2018" name="IMA Fungus">
        <title>IMA Genome-F 9: Draft genome sequence of Annulohypoxylon stygium, Aspergillus mulundensis, Berkeleyomyces basicola (syn. Thielaviopsis basicola), Ceratocystis smalleyi, two Cercospora beticola strains, Coleophoma cylindrospora, Fusarium fracticaudum, Phialophora cf. hyalina, and Morchella septimelata.</title>
        <authorList>
            <person name="Wingfield B.D."/>
            <person name="Bills G.F."/>
            <person name="Dong Y."/>
            <person name="Huang W."/>
            <person name="Nel W.J."/>
            <person name="Swalarsk-Parry B.S."/>
            <person name="Vaghefi N."/>
            <person name="Wilken P.M."/>
            <person name="An Z."/>
            <person name="de Beer Z.W."/>
            <person name="De Vos L."/>
            <person name="Chen L."/>
            <person name="Duong T.A."/>
            <person name="Gao Y."/>
            <person name="Hammerbacher A."/>
            <person name="Kikkert J.R."/>
            <person name="Li Y."/>
            <person name="Li H."/>
            <person name="Li K."/>
            <person name="Li Q."/>
            <person name="Liu X."/>
            <person name="Ma X."/>
            <person name="Naidoo K."/>
            <person name="Pethybridge S.J."/>
            <person name="Sun J."/>
            <person name="Steenkamp E.T."/>
            <person name="van der Nest M.A."/>
            <person name="van Wyk S."/>
            <person name="Wingfield M.J."/>
            <person name="Xiong C."/>
            <person name="Yue Q."/>
            <person name="Zhang X."/>
        </authorList>
    </citation>
    <scope>NUCLEOTIDE SEQUENCE [LARGE SCALE GENOMIC DNA]</scope>
    <source>
        <strain evidence="3 4">BP 5553</strain>
    </source>
</reference>
<accession>A0A370T9R2</accession>
<dbReference type="InterPro" id="IPR036865">
    <property type="entry name" value="CRAL-TRIO_dom_sf"/>
</dbReference>
<evidence type="ECO:0000313" key="3">
    <source>
        <dbReference type="EMBL" id="RDL30404.1"/>
    </source>
</evidence>
<dbReference type="InterPro" id="IPR036273">
    <property type="entry name" value="CRAL/TRIO_N_dom_sf"/>
</dbReference>